<dbReference type="InterPro" id="IPR017926">
    <property type="entry name" value="GATASE"/>
</dbReference>
<evidence type="ECO:0000313" key="2">
    <source>
        <dbReference type="EMBL" id="CDX45544.1"/>
    </source>
</evidence>
<dbReference type="Pfam" id="PF00117">
    <property type="entry name" value="GATase"/>
    <property type="match status" value="1"/>
</dbReference>
<dbReference type="InterPro" id="IPR029062">
    <property type="entry name" value="Class_I_gatase-like"/>
</dbReference>
<name>A0A090FNH1_MESPL</name>
<dbReference type="EMBL" id="CCNB01000044">
    <property type="protein sequence ID" value="CDX45544.1"/>
    <property type="molecule type" value="Genomic_DNA"/>
</dbReference>
<dbReference type="PROSITE" id="PS51273">
    <property type="entry name" value="GATASE_TYPE_1"/>
    <property type="match status" value="1"/>
</dbReference>
<protein>
    <recommendedName>
        <fullName evidence="1">Glutamine amidotransferase domain-containing protein</fullName>
    </recommendedName>
</protein>
<sequence length="232" mass="24956">MRVLVVQNYDNTGLGQVGAALAEAGADLDLRRPYQGDPLPQGAGGHDAMVLLGGGQNALADEDYPYFPALLELTRDFADKDRSVLGICLGSQLLARAFGGDNHIGGATEFGWHKVSLTPAAKSDPVLAALPEKFPIFEWHDDTFALPENAVRLAGSAVAENQAFRLGRAVYGFQFHFEADTPMVRDWSTSFAATIAERHPDWSERFDDELARNGADADAAGLAIARAWVATI</sequence>
<proteinExistence type="predicted"/>
<evidence type="ECO:0000259" key="1">
    <source>
        <dbReference type="Pfam" id="PF00117"/>
    </source>
</evidence>
<dbReference type="CDD" id="cd01741">
    <property type="entry name" value="GATase1_1"/>
    <property type="match status" value="1"/>
</dbReference>
<dbReference type="PANTHER" id="PTHR42695">
    <property type="entry name" value="GLUTAMINE AMIDOTRANSFERASE YLR126C-RELATED"/>
    <property type="match status" value="1"/>
</dbReference>
<dbReference type="PANTHER" id="PTHR42695:SF5">
    <property type="entry name" value="GLUTAMINE AMIDOTRANSFERASE YLR126C-RELATED"/>
    <property type="match status" value="1"/>
</dbReference>
<dbReference type="Gene3D" id="3.40.50.880">
    <property type="match status" value="1"/>
</dbReference>
<organism evidence="2 3">
    <name type="scientific">Mesorhizobium plurifarium</name>
    <dbReference type="NCBI Taxonomy" id="69974"/>
    <lineage>
        <taxon>Bacteria</taxon>
        <taxon>Pseudomonadati</taxon>
        <taxon>Pseudomonadota</taxon>
        <taxon>Alphaproteobacteria</taxon>
        <taxon>Hyphomicrobiales</taxon>
        <taxon>Phyllobacteriaceae</taxon>
        <taxon>Mesorhizobium</taxon>
    </lineage>
</organism>
<gene>
    <name evidence="2" type="ORF">MPLDJ20_70209</name>
</gene>
<evidence type="ECO:0000313" key="3">
    <source>
        <dbReference type="Proteomes" id="UP000046373"/>
    </source>
</evidence>
<accession>A0A090FNH1</accession>
<reference evidence="2 3" key="1">
    <citation type="submission" date="2014-08" db="EMBL/GenBank/DDBJ databases">
        <authorList>
            <person name="Moulin Lionel"/>
        </authorList>
    </citation>
    <scope>NUCLEOTIDE SEQUENCE [LARGE SCALE GENOMIC DNA]</scope>
</reference>
<dbReference type="InterPro" id="IPR044992">
    <property type="entry name" value="ChyE-like"/>
</dbReference>
<dbReference type="GeneID" id="31893430"/>
<feature type="domain" description="Glutamine amidotransferase" evidence="1">
    <location>
        <begin position="47"/>
        <end position="179"/>
    </location>
</feature>
<dbReference type="Proteomes" id="UP000046373">
    <property type="component" value="Unassembled WGS sequence"/>
</dbReference>
<dbReference type="SUPFAM" id="SSF52317">
    <property type="entry name" value="Class I glutamine amidotransferase-like"/>
    <property type="match status" value="1"/>
</dbReference>
<dbReference type="AlphaFoldDB" id="A0A090FNH1"/>
<dbReference type="GO" id="GO:0005829">
    <property type="term" value="C:cytosol"/>
    <property type="evidence" value="ECO:0007669"/>
    <property type="project" value="TreeGrafter"/>
</dbReference>